<sequence>MNTTDALKTATPRRTGPEWTLHIAGRAMSERDRKHEALSWIDELALLFPPG</sequence>
<keyword evidence="2" id="KW-1185">Reference proteome</keyword>
<reference evidence="1" key="1">
    <citation type="journal article" date="2014" name="Int. J. Syst. Evol. Microbiol.">
        <title>Complete genome sequence of Corynebacterium casei LMG S-19264T (=DSM 44701T), isolated from a smear-ripened cheese.</title>
        <authorList>
            <consortium name="US DOE Joint Genome Institute (JGI-PGF)"/>
            <person name="Walter F."/>
            <person name="Albersmeier A."/>
            <person name="Kalinowski J."/>
            <person name="Ruckert C."/>
        </authorList>
    </citation>
    <scope>NUCLEOTIDE SEQUENCE</scope>
    <source>
        <strain evidence="1">CGMCC 1.3617</strain>
    </source>
</reference>
<evidence type="ECO:0000313" key="1">
    <source>
        <dbReference type="EMBL" id="GGJ04227.1"/>
    </source>
</evidence>
<name>A0A917K9J9_9PROT</name>
<reference evidence="1" key="2">
    <citation type="submission" date="2020-09" db="EMBL/GenBank/DDBJ databases">
        <authorList>
            <person name="Sun Q."/>
            <person name="Zhou Y."/>
        </authorList>
    </citation>
    <scope>NUCLEOTIDE SEQUENCE</scope>
    <source>
        <strain evidence="1">CGMCC 1.3617</strain>
    </source>
</reference>
<comment type="caution">
    <text evidence="1">The sequence shown here is derived from an EMBL/GenBank/DDBJ whole genome shotgun (WGS) entry which is preliminary data.</text>
</comment>
<dbReference type="AlphaFoldDB" id="A0A917K9J9"/>
<protein>
    <submittedName>
        <fullName evidence="1">Uncharacterized protein</fullName>
    </submittedName>
</protein>
<dbReference type="Proteomes" id="UP000661507">
    <property type="component" value="Unassembled WGS sequence"/>
</dbReference>
<gene>
    <name evidence="1" type="ORF">GCM10011320_09010</name>
</gene>
<proteinExistence type="predicted"/>
<evidence type="ECO:0000313" key="2">
    <source>
        <dbReference type="Proteomes" id="UP000661507"/>
    </source>
</evidence>
<dbReference type="RefSeq" id="WP_188965733.1">
    <property type="nucleotide sequence ID" value="NZ_BMKW01000002.1"/>
</dbReference>
<dbReference type="EMBL" id="BMKW01000002">
    <property type="protein sequence ID" value="GGJ04227.1"/>
    <property type="molecule type" value="Genomic_DNA"/>
</dbReference>
<accession>A0A917K9J9</accession>
<organism evidence="1 2">
    <name type="scientific">Neoroseomonas lacus</name>
    <dbReference type="NCBI Taxonomy" id="287609"/>
    <lineage>
        <taxon>Bacteria</taxon>
        <taxon>Pseudomonadati</taxon>
        <taxon>Pseudomonadota</taxon>
        <taxon>Alphaproteobacteria</taxon>
        <taxon>Acetobacterales</taxon>
        <taxon>Acetobacteraceae</taxon>
        <taxon>Neoroseomonas</taxon>
    </lineage>
</organism>